<evidence type="ECO:0000259" key="4">
    <source>
        <dbReference type="Pfam" id="PF13472"/>
    </source>
</evidence>
<name>A0A2S1RA92_9ACTN</name>
<keyword evidence="2" id="KW-1015">Disulfide bond</keyword>
<feature type="chain" id="PRO_5015589590" evidence="3">
    <location>
        <begin position="36"/>
        <end position="367"/>
    </location>
</feature>
<dbReference type="CDD" id="cd01823">
    <property type="entry name" value="SEST_like"/>
    <property type="match status" value="1"/>
</dbReference>
<dbReference type="InterPro" id="IPR036514">
    <property type="entry name" value="SGNH_hydro_sf"/>
</dbReference>
<reference evidence="5 6" key="1">
    <citation type="submission" date="2016-04" db="EMBL/GenBank/DDBJ databases">
        <title>Complete genome sequence of Dietzia lutea YIM 80766T, a strain isolated from desert soil in Egypt.</title>
        <authorList>
            <person name="Zhao J."/>
            <person name="Hu B."/>
            <person name="Geng S."/>
            <person name="Nie Y."/>
            <person name="Tang Y."/>
        </authorList>
    </citation>
    <scope>NUCLEOTIDE SEQUENCE [LARGE SCALE GENOMIC DNA]</scope>
    <source>
        <strain evidence="5 6">YIM 80766</strain>
    </source>
</reference>
<feature type="active site" evidence="1">
    <location>
        <position position="347"/>
    </location>
</feature>
<dbReference type="PANTHER" id="PTHR37981">
    <property type="entry name" value="LIPASE 2"/>
    <property type="match status" value="1"/>
</dbReference>
<dbReference type="Proteomes" id="UP000244928">
    <property type="component" value="Chromosome"/>
</dbReference>
<feature type="signal peptide" evidence="3">
    <location>
        <begin position="1"/>
        <end position="35"/>
    </location>
</feature>
<keyword evidence="3" id="KW-0732">Signal</keyword>
<dbReference type="GO" id="GO:0004806">
    <property type="term" value="F:triacylglycerol lipase activity"/>
    <property type="evidence" value="ECO:0007669"/>
    <property type="project" value="TreeGrafter"/>
</dbReference>
<dbReference type="Gene3D" id="3.40.50.1110">
    <property type="entry name" value="SGNH hydrolase"/>
    <property type="match status" value="1"/>
</dbReference>
<organism evidence="5 6">
    <name type="scientific">Dietzia lutea</name>
    <dbReference type="NCBI Taxonomy" id="546160"/>
    <lineage>
        <taxon>Bacteria</taxon>
        <taxon>Bacillati</taxon>
        <taxon>Actinomycetota</taxon>
        <taxon>Actinomycetes</taxon>
        <taxon>Mycobacteriales</taxon>
        <taxon>Dietziaceae</taxon>
        <taxon>Dietzia</taxon>
    </lineage>
</organism>
<dbReference type="AlphaFoldDB" id="A0A2S1RA92"/>
<dbReference type="RefSeq" id="WP_108848554.1">
    <property type="nucleotide sequence ID" value="NZ_CP015449.1"/>
</dbReference>
<dbReference type="PANTHER" id="PTHR37981:SF1">
    <property type="entry name" value="SGNH HYDROLASE-TYPE ESTERASE DOMAIN-CONTAINING PROTEIN"/>
    <property type="match status" value="1"/>
</dbReference>
<keyword evidence="6" id="KW-1185">Reference proteome</keyword>
<evidence type="ECO:0000256" key="1">
    <source>
        <dbReference type="PIRSR" id="PIRSR637460-1"/>
    </source>
</evidence>
<feature type="disulfide bond" evidence="2">
    <location>
        <begin position="191"/>
        <end position="222"/>
    </location>
</feature>
<dbReference type="GO" id="GO:0019433">
    <property type="term" value="P:triglyceride catabolic process"/>
    <property type="evidence" value="ECO:0007669"/>
    <property type="project" value="TreeGrafter"/>
</dbReference>
<feature type="disulfide bond" evidence="2">
    <location>
        <begin position="118"/>
        <end position="143"/>
    </location>
</feature>
<dbReference type="KEGG" id="dlu:A6035_14585"/>
<protein>
    <submittedName>
        <fullName evidence="5">GDSL family lipase</fullName>
    </submittedName>
</protein>
<gene>
    <name evidence="5" type="ORF">A6035_14585</name>
</gene>
<evidence type="ECO:0000256" key="3">
    <source>
        <dbReference type="SAM" id="SignalP"/>
    </source>
</evidence>
<dbReference type="InterPro" id="IPR037460">
    <property type="entry name" value="SEST-like"/>
</dbReference>
<evidence type="ECO:0000256" key="2">
    <source>
        <dbReference type="PIRSR" id="PIRSR637460-2"/>
    </source>
</evidence>
<sequence>MRTSLLRRPSRRLVAGAAAAAAVLLSPLLASPAGAVPAGAAPAIPAPITPETTPLEAAGGSVQTLGAGVAGQVTGTGLGPSVMAGPGTGPSKYVALGDSYAAVGRIAPGAWGAGPVACVRTSDAYPTALARELGVGTFVNATCGGAVVDDFRAAGRTGAPPQFDALDADTDLVSMTIGGNDVGFGAVIVACALRPNTAPGLLPLVDGATGNLSKGFDPTTGCSDVIDRQAAEALERLDQRLDGVYAEISERAPRARVVTIGYLAAVPEDDAIVRQSPSCAPFMVISAEERAKVRGFQDSINRVVRDAAERNGVTVVIPDEPGHSMCTSPETRWVDFTGLETGAVPVHPTSAGHAHVADRVLAALADA</sequence>
<evidence type="ECO:0000313" key="5">
    <source>
        <dbReference type="EMBL" id="AWH93203.1"/>
    </source>
</evidence>
<feature type="disulfide bond" evidence="2">
    <location>
        <begin position="279"/>
        <end position="326"/>
    </location>
</feature>
<dbReference type="Pfam" id="PF13472">
    <property type="entry name" value="Lipase_GDSL_2"/>
    <property type="match status" value="1"/>
</dbReference>
<feature type="domain" description="SGNH hydrolase-type esterase" evidence="4">
    <location>
        <begin position="95"/>
        <end position="354"/>
    </location>
</feature>
<dbReference type="SUPFAM" id="SSF52266">
    <property type="entry name" value="SGNH hydrolase"/>
    <property type="match status" value="1"/>
</dbReference>
<proteinExistence type="predicted"/>
<dbReference type="EMBL" id="CP015449">
    <property type="protein sequence ID" value="AWH93203.1"/>
    <property type="molecule type" value="Genomic_DNA"/>
</dbReference>
<accession>A0A2S1RA92</accession>
<dbReference type="InterPro" id="IPR013830">
    <property type="entry name" value="SGNH_hydro"/>
</dbReference>
<feature type="active site" description="Nucleophile" evidence="1">
    <location>
        <position position="99"/>
    </location>
</feature>
<evidence type="ECO:0000313" key="6">
    <source>
        <dbReference type="Proteomes" id="UP000244928"/>
    </source>
</evidence>